<keyword evidence="3" id="KW-1185">Reference proteome</keyword>
<evidence type="ECO:0008006" key="4">
    <source>
        <dbReference type="Google" id="ProtNLM"/>
    </source>
</evidence>
<organism evidence="2 3">
    <name type="scientific">Nonomuraea rhodomycinica</name>
    <dbReference type="NCBI Taxonomy" id="1712872"/>
    <lineage>
        <taxon>Bacteria</taxon>
        <taxon>Bacillati</taxon>
        <taxon>Actinomycetota</taxon>
        <taxon>Actinomycetes</taxon>
        <taxon>Streptosporangiales</taxon>
        <taxon>Streptosporangiaceae</taxon>
        <taxon>Nonomuraea</taxon>
    </lineage>
</organism>
<dbReference type="EMBL" id="JABWGO010000009">
    <property type="protein sequence ID" value="NUW44428.1"/>
    <property type="molecule type" value="Genomic_DNA"/>
</dbReference>
<name>A0A7Y6IUP4_9ACTN</name>
<feature type="region of interest" description="Disordered" evidence="1">
    <location>
        <begin position="73"/>
        <end position="101"/>
    </location>
</feature>
<comment type="caution">
    <text evidence="2">The sequence shown here is derived from an EMBL/GenBank/DDBJ whole genome shotgun (WGS) entry which is preliminary data.</text>
</comment>
<dbReference type="Pfam" id="PF18143">
    <property type="entry name" value="HAD_SAK_2"/>
    <property type="match status" value="1"/>
</dbReference>
<protein>
    <recommendedName>
        <fullName evidence="4">Secreted protein</fullName>
    </recommendedName>
</protein>
<feature type="compositionally biased region" description="Pro residues" evidence="1">
    <location>
        <begin position="74"/>
        <end position="93"/>
    </location>
</feature>
<evidence type="ECO:0000313" key="3">
    <source>
        <dbReference type="Proteomes" id="UP000546126"/>
    </source>
</evidence>
<evidence type="ECO:0000313" key="2">
    <source>
        <dbReference type="EMBL" id="NUW44428.1"/>
    </source>
</evidence>
<sequence length="218" mass="23815">MDSTGREGRCQGTSRHLTAWGERRVDREGISESSFHQSFLKENFRLLSSTDSPAGRAARPLLFLDVDGTLIPFGTPPGGAPARPPAPPPPPGSHPLLSRIDPRHGPRLAALPCDLVWATTWMAEANDVISPLLGLPELPVVDWPDAPDDEGPLHWKTRGLVGWAAGRPFVWVDDEITDADRAWVAAHHRGRALAYRVDPCRGLTEGDVIVIARWLAEV</sequence>
<gene>
    <name evidence="2" type="ORF">HT134_30520</name>
</gene>
<reference evidence="2 3" key="1">
    <citation type="submission" date="2020-06" db="EMBL/GenBank/DDBJ databases">
        <authorList>
            <person name="Chanama M."/>
        </authorList>
    </citation>
    <scope>NUCLEOTIDE SEQUENCE [LARGE SCALE GENOMIC DNA]</scope>
    <source>
        <strain evidence="2 3">TBRC6557</strain>
    </source>
</reference>
<dbReference type="AlphaFoldDB" id="A0A7Y6IUP4"/>
<evidence type="ECO:0000256" key="1">
    <source>
        <dbReference type="SAM" id="MobiDB-lite"/>
    </source>
</evidence>
<proteinExistence type="predicted"/>
<accession>A0A7Y6IUP4</accession>
<dbReference type="Proteomes" id="UP000546126">
    <property type="component" value="Unassembled WGS sequence"/>
</dbReference>